<keyword evidence="6" id="KW-0479">Metal-binding</keyword>
<dbReference type="GO" id="GO:0006672">
    <property type="term" value="P:ceramide metabolic process"/>
    <property type="evidence" value="ECO:0007669"/>
    <property type="project" value="InterPro"/>
</dbReference>
<feature type="transmembrane region" description="Helical" evidence="9">
    <location>
        <begin position="76"/>
        <end position="97"/>
    </location>
</feature>
<comment type="subcellular location">
    <subcellularLocation>
        <location evidence="1">Membrane</location>
        <topology evidence="1">Multi-pass membrane protein</topology>
    </subcellularLocation>
</comment>
<feature type="transmembrane region" description="Helical" evidence="9">
    <location>
        <begin position="52"/>
        <end position="70"/>
    </location>
</feature>
<comment type="cofactor">
    <cofactor evidence="7">
        <name>Zn(2+)</name>
        <dbReference type="ChEBI" id="CHEBI:29105"/>
    </cofactor>
</comment>
<keyword evidence="6" id="KW-0106">Calcium</keyword>
<keyword evidence="2 9" id="KW-0812">Transmembrane</keyword>
<evidence type="ECO:0000256" key="5">
    <source>
        <dbReference type="ARBA" id="ARBA00023136"/>
    </source>
</evidence>
<feature type="transmembrane region" description="Helical" evidence="9">
    <location>
        <begin position="137"/>
        <end position="156"/>
    </location>
</feature>
<feature type="binding site" evidence="6">
    <location>
        <position position="21"/>
    </location>
    <ligand>
        <name>Ca(2+)</name>
        <dbReference type="ChEBI" id="CHEBI:29108"/>
    </ligand>
</feature>
<reference evidence="11" key="1">
    <citation type="submission" date="2016-11" db="EMBL/GenBank/DDBJ databases">
        <authorList>
            <person name="Varghese N."/>
            <person name="Submissions S."/>
        </authorList>
    </citation>
    <scope>NUCLEOTIDE SEQUENCE [LARGE SCALE GENOMIC DNA]</scope>
    <source>
        <strain evidence="11">DSM 29440</strain>
    </source>
</reference>
<keyword evidence="5 9" id="KW-0472">Membrane</keyword>
<feature type="binding site" evidence="7">
    <location>
        <position position="198"/>
    </location>
    <ligand>
        <name>Zn(2+)</name>
        <dbReference type="ChEBI" id="CHEBI:29105"/>
        <note>catalytic</note>
    </ligand>
</feature>
<proteinExistence type="predicted"/>
<gene>
    <name evidence="10" type="ORF">SAMN05444002_1051</name>
</gene>
<dbReference type="Pfam" id="PF05875">
    <property type="entry name" value="Ceramidase"/>
    <property type="match status" value="1"/>
</dbReference>
<feature type="binding site" evidence="7">
    <location>
        <position position="70"/>
    </location>
    <ligand>
        <name>Zn(2+)</name>
        <dbReference type="ChEBI" id="CHEBI:29105"/>
        <note>catalytic</note>
    </ligand>
</feature>
<evidence type="ECO:0000313" key="11">
    <source>
        <dbReference type="Proteomes" id="UP000184932"/>
    </source>
</evidence>
<keyword evidence="11" id="KW-1185">Reference proteome</keyword>
<feature type="transmembrane region" description="Helical" evidence="9">
    <location>
        <begin position="109"/>
        <end position="131"/>
    </location>
</feature>
<dbReference type="Proteomes" id="UP000184932">
    <property type="component" value="Unassembled WGS sequence"/>
</dbReference>
<keyword evidence="7" id="KW-0862">Zinc</keyword>
<dbReference type="InterPro" id="IPR008901">
    <property type="entry name" value="ACER"/>
</dbReference>
<feature type="transmembrane region" description="Helical" evidence="9">
    <location>
        <begin position="168"/>
        <end position="190"/>
    </location>
</feature>
<feature type="region of interest" description="Disordered" evidence="8">
    <location>
        <begin position="223"/>
        <end position="245"/>
    </location>
</feature>
<keyword evidence="3" id="KW-0378">Hydrolase</keyword>
<evidence type="ECO:0000256" key="2">
    <source>
        <dbReference type="ARBA" id="ARBA00022692"/>
    </source>
</evidence>
<dbReference type="RefSeq" id="WP_074255161.1">
    <property type="nucleotide sequence ID" value="NZ_FSRL01000001.1"/>
</dbReference>
<dbReference type="GO" id="GO:0016811">
    <property type="term" value="F:hydrolase activity, acting on carbon-nitrogen (but not peptide) bonds, in linear amides"/>
    <property type="evidence" value="ECO:0007669"/>
    <property type="project" value="InterPro"/>
</dbReference>
<feature type="transmembrane region" description="Helical" evidence="9">
    <location>
        <begin position="23"/>
        <end position="40"/>
    </location>
</feature>
<organism evidence="10 11">
    <name type="scientific">Vannielia litorea</name>
    <dbReference type="NCBI Taxonomy" id="1217970"/>
    <lineage>
        <taxon>Bacteria</taxon>
        <taxon>Pseudomonadati</taxon>
        <taxon>Pseudomonadota</taxon>
        <taxon>Alphaproteobacteria</taxon>
        <taxon>Rhodobacterales</taxon>
        <taxon>Paracoccaceae</taxon>
        <taxon>Vannielia</taxon>
    </lineage>
</organism>
<dbReference type="EMBL" id="FSRL01000001">
    <property type="protein sequence ID" value="SIN85852.1"/>
    <property type="molecule type" value="Genomic_DNA"/>
</dbReference>
<dbReference type="AlphaFoldDB" id="A0A1N6ERV9"/>
<dbReference type="GO" id="GO:0046872">
    <property type="term" value="F:metal ion binding"/>
    <property type="evidence" value="ECO:0007669"/>
    <property type="project" value="UniProtKB-KW"/>
</dbReference>
<dbReference type="STRING" id="1217970.SAMN05444002_1051"/>
<evidence type="ECO:0000256" key="7">
    <source>
        <dbReference type="PIRSR" id="PIRSR608901-2"/>
    </source>
</evidence>
<evidence type="ECO:0000256" key="4">
    <source>
        <dbReference type="ARBA" id="ARBA00022989"/>
    </source>
</evidence>
<evidence type="ECO:0000256" key="9">
    <source>
        <dbReference type="SAM" id="Phobius"/>
    </source>
</evidence>
<evidence type="ECO:0000256" key="8">
    <source>
        <dbReference type="SAM" id="MobiDB-lite"/>
    </source>
</evidence>
<evidence type="ECO:0000256" key="6">
    <source>
        <dbReference type="PIRSR" id="PIRSR608901-1"/>
    </source>
</evidence>
<dbReference type="GO" id="GO:0016020">
    <property type="term" value="C:membrane"/>
    <property type="evidence" value="ECO:0007669"/>
    <property type="project" value="UniProtKB-SubCell"/>
</dbReference>
<feature type="transmembrane region" description="Helical" evidence="9">
    <location>
        <begin position="196"/>
        <end position="213"/>
    </location>
</feature>
<name>A0A1N6ERV9_9RHOB</name>
<feature type="binding site" evidence="7">
    <location>
        <position position="194"/>
    </location>
    <ligand>
        <name>Zn(2+)</name>
        <dbReference type="ChEBI" id="CHEBI:29105"/>
        <note>catalytic</note>
    </ligand>
</feature>
<protein>
    <submittedName>
        <fullName evidence="10">Ceramidase</fullName>
    </submittedName>
</protein>
<sequence>MDWTAPIDGYCERLSPAFWAEPVNALTNAAFLLAALVALLHARRIGQARGAVTVLCLLLAAIGMGSLAFHTFATRWAALADVVPIQLFSLVALVAGLHRFTGAQGRRTALLVPPVLALLIGATWGLALIAPPLLRGAVGYAPAFLSLWGFAALTAAQRSPPFGRMATAALVFTASLTARTLDGPLCAVLPLGTHWLWHLANAVTLALVIGVLARQGALLRRRQERRADCPPHGPSPSGRLTDRPTCPRAARWARYRARRGGRRWRAGR</sequence>
<evidence type="ECO:0000256" key="1">
    <source>
        <dbReference type="ARBA" id="ARBA00004141"/>
    </source>
</evidence>
<keyword evidence="4 9" id="KW-1133">Transmembrane helix</keyword>
<evidence type="ECO:0000313" key="10">
    <source>
        <dbReference type="EMBL" id="SIN85852.1"/>
    </source>
</evidence>
<dbReference type="OrthoDB" id="277121at2"/>
<accession>A0A1N6ERV9</accession>
<evidence type="ECO:0000256" key="3">
    <source>
        <dbReference type="ARBA" id="ARBA00022801"/>
    </source>
</evidence>